<protein>
    <submittedName>
        <fullName evidence="2">Alpha/beta fold hydrolase</fullName>
    </submittedName>
</protein>
<reference evidence="2 3" key="1">
    <citation type="submission" date="2023-04" db="EMBL/GenBank/DDBJ databases">
        <title>Genome sequence of Halobacillus naozhouensis KACC 21980.</title>
        <authorList>
            <person name="Kim S."/>
            <person name="Heo J."/>
            <person name="Kwon S.-W."/>
        </authorList>
    </citation>
    <scope>NUCLEOTIDE SEQUENCE [LARGE SCALE GENOMIC DNA]</scope>
    <source>
        <strain evidence="2 3">KCTC 13234</strain>
    </source>
</reference>
<dbReference type="Pfam" id="PF00561">
    <property type="entry name" value="Abhydrolase_1"/>
    <property type="match status" value="1"/>
</dbReference>
<evidence type="ECO:0000259" key="1">
    <source>
        <dbReference type="Pfam" id="PF00561"/>
    </source>
</evidence>
<sequence>MCVTHLYSEFNQTGDYFAEAFTRTHKVFLVNLRDTGHSEKAKEPYQLSMLEAIFDLEAIREELGFNKWDFAGHSTGGMLVIYGIYYPEFLNFNVIVGAAAREYMTFSRDCIYNSEHPKFNRMQELNEAWKRKDLQQEKRSELKVERTKLSLFAPEKYNELFSLNIHIGLSAIPSLKMH</sequence>
<proteinExistence type="predicted"/>
<gene>
    <name evidence="2" type="ORF">P9989_10940</name>
</gene>
<evidence type="ECO:0000313" key="3">
    <source>
        <dbReference type="Proteomes" id="UP001221597"/>
    </source>
</evidence>
<feature type="domain" description="AB hydrolase-1" evidence="1">
    <location>
        <begin position="17"/>
        <end position="81"/>
    </location>
</feature>
<dbReference type="RefSeq" id="WP_283078780.1">
    <property type="nucleotide sequence ID" value="NZ_CP121671.1"/>
</dbReference>
<dbReference type="InterPro" id="IPR029058">
    <property type="entry name" value="AB_hydrolase_fold"/>
</dbReference>
<dbReference type="Gene3D" id="3.40.50.1820">
    <property type="entry name" value="alpha/beta hydrolase"/>
    <property type="match status" value="1"/>
</dbReference>
<dbReference type="SUPFAM" id="SSF53474">
    <property type="entry name" value="alpha/beta-Hydrolases"/>
    <property type="match status" value="1"/>
</dbReference>
<dbReference type="Proteomes" id="UP001221597">
    <property type="component" value="Chromosome"/>
</dbReference>
<organism evidence="2 3">
    <name type="scientific">Halobacillus naozhouensis</name>
    <dbReference type="NCBI Taxonomy" id="554880"/>
    <lineage>
        <taxon>Bacteria</taxon>
        <taxon>Bacillati</taxon>
        <taxon>Bacillota</taxon>
        <taxon>Bacilli</taxon>
        <taxon>Bacillales</taxon>
        <taxon>Bacillaceae</taxon>
        <taxon>Halobacillus</taxon>
    </lineage>
</organism>
<name>A0ABY8J7J2_9BACI</name>
<dbReference type="GO" id="GO:0016787">
    <property type="term" value="F:hydrolase activity"/>
    <property type="evidence" value="ECO:0007669"/>
    <property type="project" value="UniProtKB-KW"/>
</dbReference>
<keyword evidence="2" id="KW-0378">Hydrolase</keyword>
<dbReference type="EMBL" id="CP121671">
    <property type="protein sequence ID" value="WFT76836.1"/>
    <property type="molecule type" value="Genomic_DNA"/>
</dbReference>
<accession>A0ABY8J7J2</accession>
<keyword evidence="3" id="KW-1185">Reference proteome</keyword>
<dbReference type="InterPro" id="IPR000073">
    <property type="entry name" value="AB_hydrolase_1"/>
</dbReference>
<evidence type="ECO:0000313" key="2">
    <source>
        <dbReference type="EMBL" id="WFT76836.1"/>
    </source>
</evidence>